<evidence type="ECO:0000313" key="10">
    <source>
        <dbReference type="EMBL" id="UQN36357.1"/>
    </source>
</evidence>
<evidence type="ECO:0000313" key="12">
    <source>
        <dbReference type="Proteomes" id="UP000831759"/>
    </source>
</evidence>
<evidence type="ECO:0000256" key="4">
    <source>
        <dbReference type="ARBA" id="ARBA00022692"/>
    </source>
</evidence>
<evidence type="ECO:0000256" key="6">
    <source>
        <dbReference type="ARBA" id="ARBA00023136"/>
    </source>
</evidence>
<reference evidence="10 12" key="2">
    <citation type="journal article" date="2022" name="Int. J. Syst. Evol. Microbiol.">
        <title>Characterization of Alcaligenes aquatilis as a novel member of heterotrophic nitrifier-aerobic denitrifier and its performance in treating piggery wastewater.</title>
        <authorList>
            <person name="Cao X."/>
            <person name="Zhao B."/>
            <person name="Wu Y."/>
            <person name="Huang J."/>
            <person name="Wang H."/>
            <person name="Sun X."/>
            <person name="Li S."/>
        </authorList>
    </citation>
    <scope>NUCLEOTIDE SEQUENCE [LARGE SCALE GENOMIC DNA]</scope>
    <source>
        <strain evidence="10 12">AS1</strain>
    </source>
</reference>
<keyword evidence="3" id="KW-1003">Cell membrane</keyword>
<dbReference type="PROSITE" id="PS50928">
    <property type="entry name" value="ABC_TM1"/>
    <property type="match status" value="1"/>
</dbReference>
<sequence length="274" mass="30276">MSEQTQTLVAAPVRKRRLRLRDFNEITVPAITLIAVVILWELASRLFDIPEYLVPAPSRIWADSMQMKEAMLMHTLVSTRTIMLGFLLSIVVSFPLAVLITYSRFFEQAIYPLLILTQSIPKVALAPILVIIFGPTELPRVVVTFLVAFFPLVISMTAGLLAAPPELIELVRACRATRMQEFFRIRLPFAVPFIFSGLKVAITLSVVGAVVGEFVAADQGLGYLITTSTAFFKTPVAFGAMAILSVLGIVFFQVISAAERILFPWAIKDNRSGS</sequence>
<keyword evidence="2 7" id="KW-0813">Transport</keyword>
<evidence type="ECO:0000256" key="3">
    <source>
        <dbReference type="ARBA" id="ARBA00022475"/>
    </source>
</evidence>
<dbReference type="Pfam" id="PF00528">
    <property type="entry name" value="BPD_transp_1"/>
    <property type="match status" value="1"/>
</dbReference>
<feature type="transmembrane region" description="Helical" evidence="7">
    <location>
        <begin position="23"/>
        <end position="43"/>
    </location>
</feature>
<feature type="transmembrane region" description="Helical" evidence="7">
    <location>
        <begin position="189"/>
        <end position="216"/>
    </location>
</feature>
<evidence type="ECO:0000313" key="9">
    <source>
        <dbReference type="EMBL" id="AYN19325.1"/>
    </source>
</evidence>
<feature type="domain" description="ABC transmembrane type-1" evidence="8">
    <location>
        <begin position="75"/>
        <end position="259"/>
    </location>
</feature>
<dbReference type="EMBL" id="CP094619">
    <property type="protein sequence ID" value="UQN36357.1"/>
    <property type="molecule type" value="Genomic_DNA"/>
</dbReference>
<gene>
    <name evidence="9" type="ORF">D3M96_01505</name>
    <name evidence="10" type="ORF">MTR80_01120</name>
</gene>
<keyword evidence="12" id="KW-1185">Reference proteome</keyword>
<feature type="transmembrane region" description="Helical" evidence="7">
    <location>
        <begin position="81"/>
        <end position="102"/>
    </location>
</feature>
<accession>A0A3G2HQP5</accession>
<dbReference type="InterPro" id="IPR000515">
    <property type="entry name" value="MetI-like"/>
</dbReference>
<feature type="transmembrane region" description="Helical" evidence="7">
    <location>
        <begin position="145"/>
        <end position="168"/>
    </location>
</feature>
<keyword evidence="6 7" id="KW-0472">Membrane</keyword>
<organism evidence="9 11">
    <name type="scientific">Alcaligenes aquatilis</name>
    <dbReference type="NCBI Taxonomy" id="323284"/>
    <lineage>
        <taxon>Bacteria</taxon>
        <taxon>Pseudomonadati</taxon>
        <taxon>Pseudomonadota</taxon>
        <taxon>Betaproteobacteria</taxon>
        <taxon>Burkholderiales</taxon>
        <taxon>Alcaligenaceae</taxon>
        <taxon>Alcaligenes</taxon>
    </lineage>
</organism>
<dbReference type="PANTHER" id="PTHR30151">
    <property type="entry name" value="ALKANE SULFONATE ABC TRANSPORTER-RELATED, MEMBRANE SUBUNIT"/>
    <property type="match status" value="1"/>
</dbReference>
<feature type="transmembrane region" description="Helical" evidence="7">
    <location>
        <begin position="236"/>
        <end position="258"/>
    </location>
</feature>
<dbReference type="InterPro" id="IPR035906">
    <property type="entry name" value="MetI-like_sf"/>
</dbReference>
<dbReference type="Proteomes" id="UP000831759">
    <property type="component" value="Chromosome"/>
</dbReference>
<feature type="transmembrane region" description="Helical" evidence="7">
    <location>
        <begin position="109"/>
        <end position="133"/>
    </location>
</feature>
<dbReference type="Gene3D" id="1.10.3720.10">
    <property type="entry name" value="MetI-like"/>
    <property type="match status" value="1"/>
</dbReference>
<proteinExistence type="inferred from homology"/>
<evidence type="ECO:0000256" key="2">
    <source>
        <dbReference type="ARBA" id="ARBA00022448"/>
    </source>
</evidence>
<evidence type="ECO:0000313" key="11">
    <source>
        <dbReference type="Proteomes" id="UP000268070"/>
    </source>
</evidence>
<dbReference type="PANTHER" id="PTHR30151:SF20">
    <property type="entry name" value="ABC TRANSPORTER PERMEASE PROTEIN HI_0355-RELATED"/>
    <property type="match status" value="1"/>
</dbReference>
<dbReference type="OrthoDB" id="8138334at2"/>
<dbReference type="KEGG" id="aaqu:D3M96_01505"/>
<dbReference type="EMBL" id="CP032153">
    <property type="protein sequence ID" value="AYN19325.1"/>
    <property type="molecule type" value="Genomic_DNA"/>
</dbReference>
<dbReference type="RefSeq" id="WP_094195406.1">
    <property type="nucleotide sequence ID" value="NZ_CP022390.1"/>
</dbReference>
<dbReference type="GO" id="GO:0005886">
    <property type="term" value="C:plasma membrane"/>
    <property type="evidence" value="ECO:0007669"/>
    <property type="project" value="UniProtKB-SubCell"/>
</dbReference>
<evidence type="ECO:0000256" key="1">
    <source>
        <dbReference type="ARBA" id="ARBA00004651"/>
    </source>
</evidence>
<dbReference type="GeneID" id="96867502"/>
<dbReference type="SUPFAM" id="SSF161098">
    <property type="entry name" value="MetI-like"/>
    <property type="match status" value="1"/>
</dbReference>
<name>A0A3G2HQP5_9BURK</name>
<keyword evidence="5 7" id="KW-1133">Transmembrane helix</keyword>
<keyword evidence="4 7" id="KW-0812">Transmembrane</keyword>
<dbReference type="CDD" id="cd06261">
    <property type="entry name" value="TM_PBP2"/>
    <property type="match status" value="1"/>
</dbReference>
<comment type="subcellular location">
    <subcellularLocation>
        <location evidence="1 7">Cell membrane</location>
        <topology evidence="1 7">Multi-pass membrane protein</topology>
    </subcellularLocation>
</comment>
<evidence type="ECO:0000259" key="8">
    <source>
        <dbReference type="PROSITE" id="PS50928"/>
    </source>
</evidence>
<dbReference type="AlphaFoldDB" id="A0A3G2HQP5"/>
<dbReference type="GO" id="GO:0055085">
    <property type="term" value="P:transmembrane transport"/>
    <property type="evidence" value="ECO:0007669"/>
    <property type="project" value="InterPro"/>
</dbReference>
<dbReference type="Proteomes" id="UP000268070">
    <property type="component" value="Chromosome"/>
</dbReference>
<evidence type="ECO:0000256" key="5">
    <source>
        <dbReference type="ARBA" id="ARBA00022989"/>
    </source>
</evidence>
<comment type="similarity">
    <text evidence="7">Belongs to the binding-protein-dependent transport system permease family.</text>
</comment>
<evidence type="ECO:0000256" key="7">
    <source>
        <dbReference type="RuleBase" id="RU363032"/>
    </source>
</evidence>
<reference evidence="9 11" key="1">
    <citation type="submission" date="2018-09" db="EMBL/GenBank/DDBJ databases">
        <title>Complete genome sequence of the hydrocarbonoclastic bacterium Alcaligenes aquatilis QD168, isolated from a crude-oil polluted marine sediment of Central Chile.</title>
        <authorList>
            <person name="Duran R.E."/>
            <person name="Barra B."/>
            <person name="Salva-Serra F."/>
            <person name="Mendez V."/>
            <person name="Moore E.R.B."/>
            <person name="Seeger M."/>
        </authorList>
    </citation>
    <scope>NUCLEOTIDE SEQUENCE [LARGE SCALE GENOMIC DNA]</scope>
    <source>
        <strain evidence="9 11">QD168</strain>
    </source>
</reference>
<protein>
    <submittedName>
        <fullName evidence="9">ABC transporter permease</fullName>
    </submittedName>
</protein>